<name>A0A0B7BGA4_9EUPU</name>
<reference evidence="1" key="1">
    <citation type="submission" date="2014-12" db="EMBL/GenBank/DDBJ databases">
        <title>Insight into the proteome of Arion vulgaris.</title>
        <authorList>
            <person name="Aradska J."/>
            <person name="Bulat T."/>
            <person name="Smidak R."/>
            <person name="Sarate P."/>
            <person name="Gangsoo J."/>
            <person name="Sialana F."/>
            <person name="Bilban M."/>
            <person name="Lubec G."/>
        </authorList>
    </citation>
    <scope>NUCLEOTIDE SEQUENCE</scope>
    <source>
        <tissue evidence="1">Skin</tissue>
    </source>
</reference>
<proteinExistence type="predicted"/>
<evidence type="ECO:0000313" key="1">
    <source>
        <dbReference type="EMBL" id="CEK91346.1"/>
    </source>
</evidence>
<protein>
    <submittedName>
        <fullName evidence="1">Uncharacterized protein</fullName>
    </submittedName>
</protein>
<gene>
    <name evidence="1" type="primary">ORF182430</name>
</gene>
<accession>A0A0B7BGA4</accession>
<organism evidence="1">
    <name type="scientific">Arion vulgaris</name>
    <dbReference type="NCBI Taxonomy" id="1028688"/>
    <lineage>
        <taxon>Eukaryota</taxon>
        <taxon>Metazoa</taxon>
        <taxon>Spiralia</taxon>
        <taxon>Lophotrochozoa</taxon>
        <taxon>Mollusca</taxon>
        <taxon>Gastropoda</taxon>
        <taxon>Heterobranchia</taxon>
        <taxon>Euthyneura</taxon>
        <taxon>Panpulmonata</taxon>
        <taxon>Eupulmonata</taxon>
        <taxon>Stylommatophora</taxon>
        <taxon>Helicina</taxon>
        <taxon>Arionoidea</taxon>
        <taxon>Arionidae</taxon>
        <taxon>Arion</taxon>
    </lineage>
</organism>
<sequence length="70" mass="8052">MYELGLEVQQRLFWSVSWSCQGMQNKCIQLRNFEDPKKYFFPPFPGSPLKSAICGDTLIDLVTSIHAEVI</sequence>
<dbReference type="AlphaFoldDB" id="A0A0B7BGA4"/>
<dbReference type="EMBL" id="HACG01044481">
    <property type="protein sequence ID" value="CEK91346.1"/>
    <property type="molecule type" value="Transcribed_RNA"/>
</dbReference>